<dbReference type="InterPro" id="IPR012997">
    <property type="entry name" value="RplA"/>
</dbReference>
<dbReference type="EMBL" id="FRYK01000001">
    <property type="protein sequence ID" value="SHO72598.1"/>
    <property type="molecule type" value="Genomic_DNA"/>
</dbReference>
<keyword evidence="3" id="KW-0449">Lipoprotein</keyword>
<dbReference type="SUPFAM" id="SSF50685">
    <property type="entry name" value="Barwin-like endoglucanases"/>
    <property type="match status" value="1"/>
</dbReference>
<evidence type="ECO:0000256" key="1">
    <source>
        <dbReference type="RuleBase" id="RU003495"/>
    </source>
</evidence>
<dbReference type="AlphaFoldDB" id="A0A1M7ZUQ0"/>
<dbReference type="CDD" id="cd22268">
    <property type="entry name" value="DPBB_RlpA-like"/>
    <property type="match status" value="1"/>
</dbReference>
<evidence type="ECO:0000259" key="2">
    <source>
        <dbReference type="Pfam" id="PF03330"/>
    </source>
</evidence>
<dbReference type="InterPro" id="IPR036908">
    <property type="entry name" value="RlpA-like_sf"/>
</dbReference>
<proteinExistence type="inferred from homology"/>
<name>A0A1M7ZUQ0_9FLAO</name>
<gene>
    <name evidence="3" type="ORF">SAMN05443547_0932</name>
</gene>
<dbReference type="Gene3D" id="2.40.40.10">
    <property type="entry name" value="RlpA-like domain"/>
    <property type="match status" value="1"/>
</dbReference>
<keyword evidence="4" id="KW-1185">Reference proteome</keyword>
<evidence type="ECO:0000313" key="3">
    <source>
        <dbReference type="EMBL" id="SHO72598.1"/>
    </source>
</evidence>
<dbReference type="Pfam" id="PF03330">
    <property type="entry name" value="DPBB_1"/>
    <property type="match status" value="1"/>
</dbReference>
<dbReference type="Proteomes" id="UP000184611">
    <property type="component" value="Unassembled WGS sequence"/>
</dbReference>
<reference evidence="4" key="1">
    <citation type="submission" date="2016-12" db="EMBL/GenBank/DDBJ databases">
        <authorList>
            <person name="Varghese N."/>
            <person name="Submissions S."/>
        </authorList>
    </citation>
    <scope>NUCLEOTIDE SEQUENCE [LARGE SCALE GENOMIC DNA]</scope>
    <source>
        <strain evidence="4">DSM 18830</strain>
    </source>
</reference>
<dbReference type="OrthoDB" id="9779128at2"/>
<dbReference type="InterPro" id="IPR009009">
    <property type="entry name" value="RlpA-like_DPBB"/>
</dbReference>
<comment type="similarity">
    <text evidence="1">Belongs to the RlpA family.</text>
</comment>
<dbReference type="PANTHER" id="PTHR34183:SF8">
    <property type="entry name" value="ENDOLYTIC PEPTIDOGLYCAN TRANSGLYCOSYLASE RLPA-RELATED"/>
    <property type="match status" value="1"/>
</dbReference>
<accession>A0A1M7ZUQ0</accession>
<dbReference type="STRING" id="416016.SAMN05443547_0932"/>
<dbReference type="RefSeq" id="WP_073581852.1">
    <property type="nucleotide sequence ID" value="NZ_CBCSEA010000002.1"/>
</dbReference>
<protein>
    <submittedName>
        <fullName evidence="3">Rare lipoprotein A</fullName>
    </submittedName>
</protein>
<organism evidence="3 4">
    <name type="scientific">Flavobacterium cucumis</name>
    <dbReference type="NCBI Taxonomy" id="416016"/>
    <lineage>
        <taxon>Bacteria</taxon>
        <taxon>Pseudomonadati</taxon>
        <taxon>Bacteroidota</taxon>
        <taxon>Flavobacteriia</taxon>
        <taxon>Flavobacteriales</taxon>
        <taxon>Flavobacteriaceae</taxon>
        <taxon>Flavobacterium</taxon>
    </lineage>
</organism>
<sequence length="166" mass="18828">MKRSVIVLFFALLVTIILGFSNKTNSNFVREASLFDTVKKKDSIRFLDSIKAIDSIKIVDSIANLSTRMYKKNVEASHYADKFNGRRTASGKVFHNNNYTAAHKTLKFGTKVKVTNVVNNKSVIVTITDRGPFTRHREIDMAKKPFLEISHNKGRAPLRVNLEIVE</sequence>
<dbReference type="NCBIfam" id="TIGR00413">
    <property type="entry name" value="rlpA"/>
    <property type="match status" value="1"/>
</dbReference>
<evidence type="ECO:0000313" key="4">
    <source>
        <dbReference type="Proteomes" id="UP000184611"/>
    </source>
</evidence>
<feature type="domain" description="RlpA-like protein double-psi beta-barrel" evidence="2">
    <location>
        <begin position="73"/>
        <end position="157"/>
    </location>
</feature>
<dbReference type="PANTHER" id="PTHR34183">
    <property type="entry name" value="ENDOLYTIC PEPTIDOGLYCAN TRANSGLYCOSYLASE RLPA"/>
    <property type="match status" value="1"/>
</dbReference>